<dbReference type="GO" id="GO:0062129">
    <property type="term" value="C:chitin-based extracellular matrix"/>
    <property type="evidence" value="ECO:0007669"/>
    <property type="project" value="TreeGrafter"/>
</dbReference>
<dbReference type="Pfam" id="PF00379">
    <property type="entry name" value="Chitin_bind_4"/>
    <property type="match status" value="1"/>
</dbReference>
<evidence type="ECO:0000313" key="3">
    <source>
        <dbReference type="EMBL" id="KAK4304219.1"/>
    </source>
</evidence>
<organism evidence="3 4">
    <name type="scientific">Petrolisthes manimaculis</name>
    <dbReference type="NCBI Taxonomy" id="1843537"/>
    <lineage>
        <taxon>Eukaryota</taxon>
        <taxon>Metazoa</taxon>
        <taxon>Ecdysozoa</taxon>
        <taxon>Arthropoda</taxon>
        <taxon>Crustacea</taxon>
        <taxon>Multicrustacea</taxon>
        <taxon>Malacostraca</taxon>
        <taxon>Eumalacostraca</taxon>
        <taxon>Eucarida</taxon>
        <taxon>Decapoda</taxon>
        <taxon>Pleocyemata</taxon>
        <taxon>Anomura</taxon>
        <taxon>Galatheoidea</taxon>
        <taxon>Porcellanidae</taxon>
        <taxon>Petrolisthes</taxon>
    </lineage>
</organism>
<keyword evidence="1 2" id="KW-0193">Cuticle</keyword>
<dbReference type="EMBL" id="JAWZYT010002464">
    <property type="protein sequence ID" value="KAK4304219.1"/>
    <property type="molecule type" value="Genomic_DNA"/>
</dbReference>
<evidence type="ECO:0000313" key="4">
    <source>
        <dbReference type="Proteomes" id="UP001292094"/>
    </source>
</evidence>
<evidence type="ECO:0000256" key="1">
    <source>
        <dbReference type="ARBA" id="ARBA00022460"/>
    </source>
</evidence>
<reference evidence="3" key="1">
    <citation type="submission" date="2023-11" db="EMBL/GenBank/DDBJ databases">
        <title>Genome assemblies of two species of porcelain crab, Petrolisthes cinctipes and Petrolisthes manimaculis (Anomura: Porcellanidae).</title>
        <authorList>
            <person name="Angst P."/>
        </authorList>
    </citation>
    <scope>NUCLEOTIDE SEQUENCE</scope>
    <source>
        <strain evidence="3">PB745_02</strain>
        <tissue evidence="3">Gill</tissue>
    </source>
</reference>
<evidence type="ECO:0000256" key="2">
    <source>
        <dbReference type="PROSITE-ProRule" id="PRU00497"/>
    </source>
</evidence>
<dbReference type="InterPro" id="IPR050468">
    <property type="entry name" value="Cuticle_Struct_Prot"/>
</dbReference>
<dbReference type="AlphaFoldDB" id="A0AAE1U300"/>
<dbReference type="PANTHER" id="PTHR10380">
    <property type="entry name" value="CUTICLE PROTEIN"/>
    <property type="match status" value="1"/>
</dbReference>
<name>A0AAE1U300_9EUCA</name>
<protein>
    <submittedName>
        <fullName evidence="3">Uncharacterized protein</fullName>
    </submittedName>
</protein>
<dbReference type="Proteomes" id="UP001292094">
    <property type="component" value="Unassembled WGS sequence"/>
</dbReference>
<dbReference type="InterPro" id="IPR031311">
    <property type="entry name" value="CHIT_BIND_RR_consensus"/>
</dbReference>
<gene>
    <name evidence="3" type="ORF">Pmani_023853</name>
</gene>
<comment type="caution">
    <text evidence="3">The sequence shown here is derived from an EMBL/GenBank/DDBJ whole genome shotgun (WGS) entry which is preliminary data.</text>
</comment>
<dbReference type="PROSITE" id="PS51155">
    <property type="entry name" value="CHIT_BIND_RR_2"/>
    <property type="match status" value="1"/>
</dbReference>
<accession>A0AAE1U300</accession>
<sequence>MCVYKSSVVGDRQYPRLLQLSTNMKLILLACLAVVVSAAPQLAPLPVAILRDDRQDNGDGNFQYTFESENGISVSASGSPGSQGQANIQGSYIYPLEDGTFAEVRYVADEFGFRPESPLLPTAPPAPAHVSELLRIAEEQRAAGITFE</sequence>
<dbReference type="PROSITE" id="PS00233">
    <property type="entry name" value="CHIT_BIND_RR_1"/>
    <property type="match status" value="1"/>
</dbReference>
<dbReference type="InterPro" id="IPR000618">
    <property type="entry name" value="Insect_cuticle"/>
</dbReference>
<proteinExistence type="predicted"/>
<dbReference type="GO" id="GO:0008010">
    <property type="term" value="F:structural constituent of chitin-based larval cuticle"/>
    <property type="evidence" value="ECO:0007669"/>
    <property type="project" value="TreeGrafter"/>
</dbReference>
<dbReference type="PANTHER" id="PTHR10380:SF173">
    <property type="entry name" value="CUTICULAR PROTEIN 47EF, ISOFORM C-RELATED"/>
    <property type="match status" value="1"/>
</dbReference>
<keyword evidence="4" id="KW-1185">Reference proteome</keyword>
<dbReference type="PRINTS" id="PR00947">
    <property type="entry name" value="CUTICLE"/>
</dbReference>